<gene>
    <name evidence="1" type="ORF">J2Y00_002105</name>
</gene>
<evidence type="ECO:0000313" key="2">
    <source>
        <dbReference type="Proteomes" id="UP001185331"/>
    </source>
</evidence>
<dbReference type="EMBL" id="JAVDQK010000004">
    <property type="protein sequence ID" value="MDR6218542.1"/>
    <property type="molecule type" value="Genomic_DNA"/>
</dbReference>
<dbReference type="RefSeq" id="WP_309855120.1">
    <property type="nucleotide sequence ID" value="NZ_JAVDQJ010000005.1"/>
</dbReference>
<dbReference type="Proteomes" id="UP001185331">
    <property type="component" value="Unassembled WGS sequence"/>
</dbReference>
<protein>
    <submittedName>
        <fullName evidence="1">Uncharacterized protein</fullName>
    </submittedName>
</protein>
<dbReference type="AlphaFoldDB" id="A0AAE4BMI9"/>
<accession>A0AAE4BMI9</accession>
<evidence type="ECO:0000313" key="1">
    <source>
        <dbReference type="EMBL" id="MDR6218542.1"/>
    </source>
</evidence>
<reference evidence="1" key="1">
    <citation type="submission" date="2023-07" db="EMBL/GenBank/DDBJ databases">
        <title>Sorghum-associated microbial communities from plants grown in Nebraska, USA.</title>
        <authorList>
            <person name="Schachtman D."/>
        </authorList>
    </citation>
    <scope>NUCLEOTIDE SEQUENCE</scope>
    <source>
        <strain evidence="1">BE330</strain>
    </source>
</reference>
<comment type="caution">
    <text evidence="1">The sequence shown here is derived from an EMBL/GenBank/DDBJ whole genome shotgun (WGS) entry which is preliminary data.</text>
</comment>
<proteinExistence type="predicted"/>
<sequence>MTLPRAALVSGAAYWLRARNLRLGVWSDVAGGFIGIREKFGREFLDTESLAGSQFGTALAVARVEADPVPAGVALRELLGVVDSLECRAVRRTGGGYVYADTGGALEGGAVAVLVPNAPLMAYLRGLDLRGSA</sequence>
<organism evidence="1 2">
    <name type="scientific">Deinococcus soli</name>
    <name type="common">ex Cha et al. 2016</name>
    <dbReference type="NCBI Taxonomy" id="1309411"/>
    <lineage>
        <taxon>Bacteria</taxon>
        <taxon>Thermotogati</taxon>
        <taxon>Deinococcota</taxon>
        <taxon>Deinococci</taxon>
        <taxon>Deinococcales</taxon>
        <taxon>Deinococcaceae</taxon>
        <taxon>Deinococcus</taxon>
    </lineage>
</organism>
<name>A0AAE4BMI9_9DEIO</name>